<dbReference type="RefSeq" id="WP_200356598.1">
    <property type="nucleotide sequence ID" value="NZ_JAENIL010000030.1"/>
</dbReference>
<evidence type="ECO:0000313" key="2">
    <source>
        <dbReference type="Proteomes" id="UP000617628"/>
    </source>
</evidence>
<keyword evidence="2" id="KW-1185">Reference proteome</keyword>
<organism evidence="1 2">
    <name type="scientific">Pelagicoccus mobilis</name>
    <dbReference type="NCBI Taxonomy" id="415221"/>
    <lineage>
        <taxon>Bacteria</taxon>
        <taxon>Pseudomonadati</taxon>
        <taxon>Verrucomicrobiota</taxon>
        <taxon>Opitutia</taxon>
        <taxon>Puniceicoccales</taxon>
        <taxon>Pelagicoccaceae</taxon>
        <taxon>Pelagicoccus</taxon>
    </lineage>
</organism>
<comment type="caution">
    <text evidence="1">The sequence shown here is derived from an EMBL/GenBank/DDBJ whole genome shotgun (WGS) entry which is preliminary data.</text>
</comment>
<reference evidence="1" key="1">
    <citation type="submission" date="2021-01" db="EMBL/GenBank/DDBJ databases">
        <title>Modified the classification status of verrucomicrobia.</title>
        <authorList>
            <person name="Feng X."/>
        </authorList>
    </citation>
    <scope>NUCLEOTIDE SEQUENCE</scope>
    <source>
        <strain evidence="1">KCTC 13126</strain>
    </source>
</reference>
<name>A0A934S0N0_9BACT</name>
<dbReference type="EMBL" id="JAENIL010000030">
    <property type="protein sequence ID" value="MBK1878386.1"/>
    <property type="molecule type" value="Genomic_DNA"/>
</dbReference>
<sequence length="108" mass="12482">MRRFAFAFLLLTFVGNQWFSPELDAAKKQDKTIPVKIVKASDTKFKHAKLVQPKQQVKKKRFLWFKKKEVNRLEPKKARLNGALKKPAVVKPESKDIPVIEPETVPAK</sequence>
<dbReference type="Proteomes" id="UP000617628">
    <property type="component" value="Unassembled WGS sequence"/>
</dbReference>
<evidence type="ECO:0000313" key="1">
    <source>
        <dbReference type="EMBL" id="MBK1878386.1"/>
    </source>
</evidence>
<proteinExistence type="predicted"/>
<dbReference type="AlphaFoldDB" id="A0A934S0N0"/>
<gene>
    <name evidence="1" type="ORF">JIN87_16015</name>
</gene>
<protein>
    <submittedName>
        <fullName evidence="1">Uncharacterized protein</fullName>
    </submittedName>
</protein>
<accession>A0A934S0N0</accession>